<protein>
    <recommendedName>
        <fullName evidence="10">Probable lipid II flippase MurJ</fullName>
    </recommendedName>
</protein>
<keyword evidence="4 10" id="KW-0133">Cell shape</keyword>
<keyword evidence="7 10" id="KW-0472">Membrane</keyword>
<dbReference type="AlphaFoldDB" id="A0A1F6TJ64"/>
<proteinExistence type="inferred from homology"/>
<feature type="transmembrane region" description="Helical" evidence="10">
    <location>
        <begin position="231"/>
        <end position="256"/>
    </location>
</feature>
<dbReference type="Pfam" id="PF03023">
    <property type="entry name" value="MurJ"/>
    <property type="match status" value="1"/>
</dbReference>
<dbReference type="CDD" id="cd13123">
    <property type="entry name" value="MATE_MurJ_like"/>
    <property type="match status" value="1"/>
</dbReference>
<keyword evidence="6 10" id="KW-1133">Transmembrane helix</keyword>
<dbReference type="PANTHER" id="PTHR47019">
    <property type="entry name" value="LIPID II FLIPPASE MURJ"/>
    <property type="match status" value="1"/>
</dbReference>
<feature type="transmembrane region" description="Helical" evidence="10">
    <location>
        <begin position="412"/>
        <end position="431"/>
    </location>
</feature>
<comment type="pathway">
    <text evidence="10">Cell wall biogenesis; peptidoglycan biosynthesis.</text>
</comment>
<gene>
    <name evidence="10" type="primary">murJ</name>
    <name evidence="12" type="ORF">A2V92_03955</name>
</gene>
<feature type="transmembrane region" description="Helical" evidence="10">
    <location>
        <begin position="160"/>
        <end position="182"/>
    </location>
</feature>
<evidence type="ECO:0000256" key="3">
    <source>
        <dbReference type="ARBA" id="ARBA00022692"/>
    </source>
</evidence>
<evidence type="ECO:0000256" key="5">
    <source>
        <dbReference type="ARBA" id="ARBA00022984"/>
    </source>
</evidence>
<evidence type="ECO:0000313" key="12">
    <source>
        <dbReference type="EMBL" id="OGI45129.1"/>
    </source>
</evidence>
<evidence type="ECO:0000256" key="11">
    <source>
        <dbReference type="PIRNR" id="PIRNR002869"/>
    </source>
</evidence>
<keyword evidence="10 11" id="KW-0813">Transport</keyword>
<feature type="transmembrane region" description="Helical" evidence="10">
    <location>
        <begin position="29"/>
        <end position="49"/>
    </location>
</feature>
<name>A0A1F6TJ64_9PROT</name>
<dbReference type="InterPro" id="IPR004268">
    <property type="entry name" value="MurJ"/>
</dbReference>
<comment type="caution">
    <text evidence="12">The sequence shown here is derived from an EMBL/GenBank/DDBJ whole genome shotgun (WGS) entry which is preliminary data.</text>
</comment>
<evidence type="ECO:0000256" key="1">
    <source>
        <dbReference type="ARBA" id="ARBA00004651"/>
    </source>
</evidence>
<feature type="transmembrane region" description="Helical" evidence="10">
    <location>
        <begin position="94"/>
        <end position="116"/>
    </location>
</feature>
<dbReference type="NCBIfam" id="TIGR01695">
    <property type="entry name" value="murJ_mviN"/>
    <property type="match status" value="1"/>
</dbReference>
<dbReference type="UniPathway" id="UPA00219"/>
<evidence type="ECO:0000256" key="4">
    <source>
        <dbReference type="ARBA" id="ARBA00022960"/>
    </source>
</evidence>
<dbReference type="PIRSF" id="PIRSF002869">
    <property type="entry name" value="MviN"/>
    <property type="match status" value="1"/>
</dbReference>
<dbReference type="GO" id="GO:0005886">
    <property type="term" value="C:plasma membrane"/>
    <property type="evidence" value="ECO:0007669"/>
    <property type="project" value="UniProtKB-SubCell"/>
</dbReference>
<dbReference type="HAMAP" id="MF_02078">
    <property type="entry name" value="MurJ_MviN"/>
    <property type="match status" value="1"/>
</dbReference>
<evidence type="ECO:0000256" key="10">
    <source>
        <dbReference type="HAMAP-Rule" id="MF_02078"/>
    </source>
</evidence>
<feature type="transmembrane region" description="Helical" evidence="10">
    <location>
        <begin position="355"/>
        <end position="376"/>
    </location>
</feature>
<feature type="transmembrane region" description="Helical" evidence="10">
    <location>
        <begin position="188"/>
        <end position="210"/>
    </location>
</feature>
<dbReference type="GO" id="GO:0015648">
    <property type="term" value="F:lipid-linked peptidoglycan transporter activity"/>
    <property type="evidence" value="ECO:0007669"/>
    <property type="project" value="UniProtKB-UniRule"/>
</dbReference>
<feature type="transmembrane region" description="Helical" evidence="10">
    <location>
        <begin position="483"/>
        <end position="503"/>
    </location>
</feature>
<evidence type="ECO:0000256" key="6">
    <source>
        <dbReference type="ARBA" id="ARBA00022989"/>
    </source>
</evidence>
<keyword evidence="2 10" id="KW-1003">Cell membrane</keyword>
<evidence type="ECO:0000256" key="7">
    <source>
        <dbReference type="ARBA" id="ARBA00023136"/>
    </source>
</evidence>
<accession>A0A1F6TJ64</accession>
<dbReference type="GO" id="GO:0071555">
    <property type="term" value="P:cell wall organization"/>
    <property type="evidence" value="ECO:0007669"/>
    <property type="project" value="UniProtKB-UniRule"/>
</dbReference>
<comment type="similarity">
    <text evidence="9 10 11">Belongs to the MurJ/MviN family.</text>
</comment>
<dbReference type="GO" id="GO:0034204">
    <property type="term" value="P:lipid translocation"/>
    <property type="evidence" value="ECO:0007669"/>
    <property type="project" value="TreeGrafter"/>
</dbReference>
<organism evidence="12 13">
    <name type="scientific">Candidatus Muproteobacteria bacterium RBG_16_65_31</name>
    <dbReference type="NCBI Taxonomy" id="1817759"/>
    <lineage>
        <taxon>Bacteria</taxon>
        <taxon>Pseudomonadati</taxon>
        <taxon>Pseudomonadota</taxon>
        <taxon>Candidatus Muproteobacteria</taxon>
    </lineage>
</organism>
<keyword evidence="3 10" id="KW-0812">Transmembrane</keyword>
<comment type="function">
    <text evidence="8 10 11">Involved in peptidoglycan biosynthesis. Transports lipid-linked peptidoglycan precursors from the inner to the outer leaflet of the cytoplasmic membrane.</text>
</comment>
<dbReference type="Proteomes" id="UP000179344">
    <property type="component" value="Unassembled WGS sequence"/>
</dbReference>
<feature type="transmembrane region" description="Helical" evidence="10">
    <location>
        <begin position="315"/>
        <end position="335"/>
    </location>
</feature>
<evidence type="ECO:0000256" key="2">
    <source>
        <dbReference type="ARBA" id="ARBA00022475"/>
    </source>
</evidence>
<evidence type="ECO:0000313" key="13">
    <source>
        <dbReference type="Proteomes" id="UP000179344"/>
    </source>
</evidence>
<dbReference type="EMBL" id="MFST01000018">
    <property type="protein sequence ID" value="OGI45129.1"/>
    <property type="molecule type" value="Genomic_DNA"/>
</dbReference>
<feature type="transmembrane region" description="Helical" evidence="10">
    <location>
        <begin position="443"/>
        <end position="463"/>
    </location>
</feature>
<evidence type="ECO:0000256" key="8">
    <source>
        <dbReference type="ARBA" id="ARBA00060041"/>
    </source>
</evidence>
<feature type="transmembrane region" description="Helical" evidence="10">
    <location>
        <begin position="136"/>
        <end position="153"/>
    </location>
</feature>
<feature type="transmembrane region" description="Helical" evidence="10">
    <location>
        <begin position="276"/>
        <end position="294"/>
    </location>
</feature>
<dbReference type="GO" id="GO:0009252">
    <property type="term" value="P:peptidoglycan biosynthetic process"/>
    <property type="evidence" value="ECO:0007669"/>
    <property type="project" value="UniProtKB-UniRule"/>
</dbReference>
<keyword evidence="5 10" id="KW-0573">Peptidoglycan synthesis</keyword>
<dbReference type="GO" id="GO:0008360">
    <property type="term" value="P:regulation of cell shape"/>
    <property type="evidence" value="ECO:0007669"/>
    <property type="project" value="UniProtKB-UniRule"/>
</dbReference>
<dbReference type="PANTHER" id="PTHR47019:SF1">
    <property type="entry name" value="LIPID II FLIPPASE MURJ"/>
    <property type="match status" value="1"/>
</dbReference>
<comment type="subcellular location">
    <subcellularLocation>
        <location evidence="10">Cell inner membrane</location>
        <topology evidence="10">Multi-pass membrane protein</topology>
    </subcellularLocation>
    <subcellularLocation>
        <location evidence="1">Cell membrane</location>
        <topology evidence="1">Multi-pass membrane protein</topology>
    </subcellularLocation>
</comment>
<dbReference type="InterPro" id="IPR051050">
    <property type="entry name" value="Lipid_II_flippase_MurJ/MviN"/>
</dbReference>
<reference evidence="12 13" key="1">
    <citation type="journal article" date="2016" name="Nat. Commun.">
        <title>Thousands of microbial genomes shed light on interconnected biogeochemical processes in an aquifer system.</title>
        <authorList>
            <person name="Anantharaman K."/>
            <person name="Brown C.T."/>
            <person name="Hug L.A."/>
            <person name="Sharon I."/>
            <person name="Castelle C.J."/>
            <person name="Probst A.J."/>
            <person name="Thomas B.C."/>
            <person name="Singh A."/>
            <person name="Wilkins M.J."/>
            <person name="Karaoz U."/>
            <person name="Brodie E.L."/>
            <person name="Williams K.H."/>
            <person name="Hubbard S.S."/>
            <person name="Banfield J.F."/>
        </authorList>
    </citation>
    <scope>NUCLEOTIDE SEQUENCE [LARGE SCALE GENOMIC DNA]</scope>
</reference>
<dbReference type="PRINTS" id="PR01806">
    <property type="entry name" value="VIRFACTRMVIN"/>
</dbReference>
<evidence type="ECO:0000256" key="9">
    <source>
        <dbReference type="ARBA" id="ARBA00061532"/>
    </source>
</evidence>
<keyword evidence="10 11" id="KW-0961">Cell wall biogenesis/degradation</keyword>
<sequence>MSRKLIKSTAVTGGMTFVSRLTGLARDMAFANLIGAGTGIAADAFYVAFRIPNFFRRIFGEGAFSQAFVPVFTEYKTRAPHAELRAFVDRMTGVLGAILLLFTVAGVAAAPLFVLIQAPGFGGAKFALTVEILRITFPYLLFVSLVALAAGILNSYGRFAAAAFTPVLLNLCLIAAALWFAPGLDQPVLALAWGVFIAGVLQLAFQAPFLARLKLLPRPKLARDHDGVARVLRLMLPAIFGVSVAQINTMINTILASFLTNGSVSWLTYSDRIMEFPLGVFGIALATVILPSLSHRHVNNSRAEFSHLLDWGLRWVFVIGIPATAALVILAGPILTTLFHHGAFDARDVRMTTQALIAFALGLPGFILIKVLAPGFYARQDTRTPMRIGVIALLANIVLSLVLVFPLAHTGLALATSIAALVNAGLLFRLLRRQQVYHPLPGWGLFLARIALASAAMAAVLLWGVGGLEGWLAATVWERVVRLAFWVAAGALVYLFTIVLLGVRPRQLLLRRGEGDRGYD</sequence>
<feature type="transmembrane region" description="Helical" evidence="10">
    <location>
        <begin position="388"/>
        <end position="406"/>
    </location>
</feature>
<keyword evidence="10" id="KW-0997">Cell inner membrane</keyword>